<feature type="domain" description="EamA" evidence="7">
    <location>
        <begin position="7"/>
        <end position="131"/>
    </location>
</feature>
<keyword evidence="5 6" id="KW-0472">Membrane</keyword>
<sequence length="295" mass="30785">MPFRSFLGLMLICVVWALNVVVSKLVVGDLGVPPIFYAALRAAVVAIALIPVFRTLPPQWFKTAAVGFAISGGSFALLFLGLKSATPASAAIVNLSGAPLTVLFAILLLKEKIGWRRGVGIAVTFIGVVIAIASPSSMEASSGLYLIAGSAAVAALGAVVLKQLESSAAQVQAWAGLASVIVLLPLSAVTESGQFSAVLAAGWRFVAALCFSGLVVSVLAHTAYFRMLKTYDANLIAPLTLMTPILTIVFGAWLTRDPVGILLITGAGIAVLGVLIIILRPARTYRRGYLVRARL</sequence>
<evidence type="ECO:0000256" key="5">
    <source>
        <dbReference type="ARBA" id="ARBA00023136"/>
    </source>
</evidence>
<dbReference type="InterPro" id="IPR037185">
    <property type="entry name" value="EmrE-like"/>
</dbReference>
<dbReference type="GO" id="GO:0016020">
    <property type="term" value="C:membrane"/>
    <property type="evidence" value="ECO:0007669"/>
    <property type="project" value="UniProtKB-SubCell"/>
</dbReference>
<proteinExistence type="inferred from homology"/>
<evidence type="ECO:0000256" key="4">
    <source>
        <dbReference type="ARBA" id="ARBA00022989"/>
    </source>
</evidence>
<feature type="transmembrane region" description="Helical" evidence="6">
    <location>
        <begin position="60"/>
        <end position="82"/>
    </location>
</feature>
<feature type="transmembrane region" description="Helical" evidence="6">
    <location>
        <begin position="202"/>
        <end position="223"/>
    </location>
</feature>
<feature type="transmembrane region" description="Helical" evidence="6">
    <location>
        <begin position="33"/>
        <end position="53"/>
    </location>
</feature>
<feature type="transmembrane region" description="Helical" evidence="6">
    <location>
        <begin position="143"/>
        <end position="161"/>
    </location>
</feature>
<dbReference type="RefSeq" id="WP_133494335.1">
    <property type="nucleotide sequence ID" value="NZ_BMLU01000002.1"/>
</dbReference>
<evidence type="ECO:0000259" key="7">
    <source>
        <dbReference type="Pfam" id="PF00892"/>
    </source>
</evidence>
<organism evidence="8 9">
    <name type="scientific">Stakelama pacifica</name>
    <dbReference type="NCBI Taxonomy" id="517720"/>
    <lineage>
        <taxon>Bacteria</taxon>
        <taxon>Pseudomonadati</taxon>
        <taxon>Pseudomonadota</taxon>
        <taxon>Alphaproteobacteria</taxon>
        <taxon>Sphingomonadales</taxon>
        <taxon>Sphingomonadaceae</taxon>
        <taxon>Stakelama</taxon>
    </lineage>
</organism>
<dbReference type="SUPFAM" id="SSF103481">
    <property type="entry name" value="Multidrug resistance efflux transporter EmrE"/>
    <property type="match status" value="2"/>
</dbReference>
<evidence type="ECO:0000256" key="6">
    <source>
        <dbReference type="SAM" id="Phobius"/>
    </source>
</evidence>
<comment type="similarity">
    <text evidence="2">Belongs to the EamA transporter family.</text>
</comment>
<evidence type="ECO:0000256" key="2">
    <source>
        <dbReference type="ARBA" id="ARBA00007362"/>
    </source>
</evidence>
<feature type="transmembrane region" description="Helical" evidence="6">
    <location>
        <begin position="118"/>
        <end position="137"/>
    </location>
</feature>
<reference evidence="8 9" key="1">
    <citation type="submission" date="2019-03" db="EMBL/GenBank/DDBJ databases">
        <title>Genomic Encyclopedia of Type Strains, Phase IV (KMG-IV): sequencing the most valuable type-strain genomes for metagenomic binning, comparative biology and taxonomic classification.</title>
        <authorList>
            <person name="Goeker M."/>
        </authorList>
    </citation>
    <scope>NUCLEOTIDE SEQUENCE [LARGE SCALE GENOMIC DNA]</scope>
    <source>
        <strain evidence="8 9">DSM 25059</strain>
    </source>
</reference>
<name>A0A4R6FWI1_9SPHN</name>
<feature type="transmembrane region" description="Helical" evidence="6">
    <location>
        <begin position="260"/>
        <end position="279"/>
    </location>
</feature>
<keyword evidence="3 6" id="KW-0812">Transmembrane</keyword>
<dbReference type="InterPro" id="IPR000620">
    <property type="entry name" value="EamA_dom"/>
</dbReference>
<dbReference type="Gene3D" id="1.10.3730.20">
    <property type="match status" value="1"/>
</dbReference>
<evidence type="ECO:0000256" key="1">
    <source>
        <dbReference type="ARBA" id="ARBA00004141"/>
    </source>
</evidence>
<feature type="domain" description="EamA" evidence="7">
    <location>
        <begin position="142"/>
        <end position="278"/>
    </location>
</feature>
<feature type="transmembrane region" description="Helical" evidence="6">
    <location>
        <begin position="173"/>
        <end position="190"/>
    </location>
</feature>
<evidence type="ECO:0000313" key="8">
    <source>
        <dbReference type="EMBL" id="TDN85384.1"/>
    </source>
</evidence>
<protein>
    <submittedName>
        <fullName evidence="8">O-acetylserine/cysteine efflux transporter</fullName>
    </submittedName>
</protein>
<evidence type="ECO:0000256" key="3">
    <source>
        <dbReference type="ARBA" id="ARBA00022692"/>
    </source>
</evidence>
<feature type="transmembrane region" description="Helical" evidence="6">
    <location>
        <begin position="88"/>
        <end position="109"/>
    </location>
</feature>
<gene>
    <name evidence="8" type="ORF">EV664_10290</name>
</gene>
<dbReference type="PANTHER" id="PTHR32322:SF2">
    <property type="entry name" value="EAMA DOMAIN-CONTAINING PROTEIN"/>
    <property type="match status" value="1"/>
</dbReference>
<keyword evidence="9" id="KW-1185">Reference proteome</keyword>
<dbReference type="EMBL" id="SNWD01000002">
    <property type="protein sequence ID" value="TDN85384.1"/>
    <property type="molecule type" value="Genomic_DNA"/>
</dbReference>
<feature type="transmembrane region" description="Helical" evidence="6">
    <location>
        <begin position="235"/>
        <end position="254"/>
    </location>
</feature>
<dbReference type="Pfam" id="PF00892">
    <property type="entry name" value="EamA"/>
    <property type="match status" value="2"/>
</dbReference>
<dbReference type="AlphaFoldDB" id="A0A4R6FWI1"/>
<dbReference type="InterPro" id="IPR050638">
    <property type="entry name" value="AA-Vitamin_Transporters"/>
</dbReference>
<comment type="subcellular location">
    <subcellularLocation>
        <location evidence="1">Membrane</location>
        <topology evidence="1">Multi-pass membrane protein</topology>
    </subcellularLocation>
</comment>
<comment type="caution">
    <text evidence="8">The sequence shown here is derived from an EMBL/GenBank/DDBJ whole genome shotgun (WGS) entry which is preliminary data.</text>
</comment>
<evidence type="ECO:0000313" key="9">
    <source>
        <dbReference type="Proteomes" id="UP000295493"/>
    </source>
</evidence>
<dbReference type="OrthoDB" id="7158585at2"/>
<dbReference type="Proteomes" id="UP000295493">
    <property type="component" value="Unassembled WGS sequence"/>
</dbReference>
<accession>A0A4R6FWI1</accession>
<dbReference type="PANTHER" id="PTHR32322">
    <property type="entry name" value="INNER MEMBRANE TRANSPORTER"/>
    <property type="match status" value="1"/>
</dbReference>
<keyword evidence="4 6" id="KW-1133">Transmembrane helix</keyword>